<evidence type="ECO:0000259" key="1">
    <source>
        <dbReference type="PROSITE" id="PS50112"/>
    </source>
</evidence>
<dbReference type="InterPro" id="IPR013655">
    <property type="entry name" value="PAS_fold_3"/>
</dbReference>
<dbReference type="SUPFAM" id="SSF141868">
    <property type="entry name" value="EAL domain-like"/>
    <property type="match status" value="1"/>
</dbReference>
<dbReference type="CDD" id="cd00130">
    <property type="entry name" value="PAS"/>
    <property type="match status" value="1"/>
</dbReference>
<dbReference type="SUPFAM" id="SSF55781">
    <property type="entry name" value="GAF domain-like"/>
    <property type="match status" value="1"/>
</dbReference>
<dbReference type="NCBIfam" id="TIGR00254">
    <property type="entry name" value="GGDEF"/>
    <property type="match status" value="1"/>
</dbReference>
<dbReference type="InterPro" id="IPR001633">
    <property type="entry name" value="EAL_dom"/>
</dbReference>
<dbReference type="Pfam" id="PF08447">
    <property type="entry name" value="PAS_3"/>
    <property type="match status" value="1"/>
</dbReference>
<organism evidence="5 6">
    <name type="scientific">Jatrophihabitans telluris</name>
    <dbReference type="NCBI Taxonomy" id="2038343"/>
    <lineage>
        <taxon>Bacteria</taxon>
        <taxon>Bacillati</taxon>
        <taxon>Actinomycetota</taxon>
        <taxon>Actinomycetes</taxon>
        <taxon>Jatrophihabitantales</taxon>
        <taxon>Jatrophihabitantaceae</taxon>
        <taxon>Jatrophihabitans</taxon>
    </lineage>
</organism>
<dbReference type="Pfam" id="PF00990">
    <property type="entry name" value="GGDEF"/>
    <property type="match status" value="1"/>
</dbReference>
<dbReference type="RefSeq" id="WP_249769818.1">
    <property type="nucleotide sequence ID" value="NZ_CP097332.1"/>
</dbReference>
<evidence type="ECO:0000259" key="2">
    <source>
        <dbReference type="PROSITE" id="PS50113"/>
    </source>
</evidence>
<dbReference type="SMART" id="SM00086">
    <property type="entry name" value="PAC"/>
    <property type="match status" value="1"/>
</dbReference>
<dbReference type="Gene3D" id="3.30.70.270">
    <property type="match status" value="1"/>
</dbReference>
<dbReference type="InterPro" id="IPR000160">
    <property type="entry name" value="GGDEF_dom"/>
</dbReference>
<accession>A0ABY4QV66</accession>
<sequence length="761" mass="82564">MDLRPSVTNVRRPLLERVLDVVRELGNPRDLQATLELIASSTVQVLGFDAAAIKVSAGTQMRVAAVAGPPAIWKLLGQSAPTSQWLKTIERGQALGNLRHFDPKTTRLILTQLGVRYPDSDEPGSEGRPEQGLPEEILMAPMWNAAGDLIGALCVDDTGPDRRPDVEQQTVLELFAAQAAIAIVQALSRDESEAGRLDAEGRWRLTFERSPIGAAIINTDGIVAEPNDTLVRLLGYPRAELTQRDFASITHPDDVNVDVSLFIELLKGERDSYEIEKRYIHADGHVVSAILHVGAIRDEAGGIRSIIGQLNDISDRKRAEAELAHRSSHDPVTALPNRASLEEHLNGMLSRRQRAGVLFLDIDRFKTINDSLGHEAGDELLSVVTSKLRAVTGASNFLARVGGDEFAVVVPERTDSAELVHLGNEVLASLEQPLTIRGHRHTVTVSIGVAATRPAHRHADEILREADQAMLRAKRHGRARVEVYDPTQDRPATVEDLRLEHSLRTALVDGAGLVPYFQPIISLTANTVVGYEALIRWQHPERGLLEPDDFLPLAEKTGLIVPLGWWMLQTSCSAVTDPALAGGDKSWVAVNVSGSQLGRGRLVGAIERALDASGVSADRLHLEITETALIEASSSAIHEVREVAELGVQVALDDFGTGYSSLTLLRDLPVSVVKIDRSFVAPIGIDRSATAIVRRLIALCQELGVDTVAEGVETQSQLTALRALGCSQAQGYLIGPPERLPDHRLGIASAVEPLRFRRSSA</sequence>
<reference evidence="5" key="1">
    <citation type="journal article" date="2018" name="Int. J. Syst. Evol. Microbiol.">
        <title>Jatrophihabitans telluris sp. nov., isolated from sediment soil of lava forest wetlands and the emended description of the genus Jatrophihabitans.</title>
        <authorList>
            <person name="Lee K.C."/>
            <person name="Suh M.K."/>
            <person name="Eom M.K."/>
            <person name="Kim K.K."/>
            <person name="Kim J.S."/>
            <person name="Kim D.S."/>
            <person name="Ko S.H."/>
            <person name="Shin Y.K."/>
            <person name="Lee J.S."/>
        </authorList>
    </citation>
    <scope>NUCLEOTIDE SEQUENCE</scope>
    <source>
        <strain evidence="5">N237</strain>
    </source>
</reference>
<dbReference type="NCBIfam" id="TIGR00229">
    <property type="entry name" value="sensory_box"/>
    <property type="match status" value="1"/>
</dbReference>
<protein>
    <submittedName>
        <fullName evidence="5">EAL domain-containing protein</fullName>
    </submittedName>
</protein>
<dbReference type="SUPFAM" id="SSF55073">
    <property type="entry name" value="Nucleotide cyclase"/>
    <property type="match status" value="1"/>
</dbReference>
<dbReference type="Pfam" id="PF00563">
    <property type="entry name" value="EAL"/>
    <property type="match status" value="1"/>
</dbReference>
<dbReference type="Pfam" id="PF01590">
    <property type="entry name" value="GAF"/>
    <property type="match status" value="1"/>
</dbReference>
<dbReference type="SMART" id="SM00091">
    <property type="entry name" value="PAS"/>
    <property type="match status" value="1"/>
</dbReference>
<evidence type="ECO:0000259" key="4">
    <source>
        <dbReference type="PROSITE" id="PS50887"/>
    </source>
</evidence>
<dbReference type="InterPro" id="IPR029787">
    <property type="entry name" value="Nucleotide_cyclase"/>
</dbReference>
<dbReference type="InterPro" id="IPR000014">
    <property type="entry name" value="PAS"/>
</dbReference>
<feature type="domain" description="EAL" evidence="3">
    <location>
        <begin position="496"/>
        <end position="751"/>
    </location>
</feature>
<dbReference type="SMART" id="SM00052">
    <property type="entry name" value="EAL"/>
    <property type="match status" value="1"/>
</dbReference>
<dbReference type="InterPro" id="IPR043128">
    <property type="entry name" value="Rev_trsase/Diguanyl_cyclase"/>
</dbReference>
<gene>
    <name evidence="5" type="ORF">M6D93_13575</name>
</gene>
<dbReference type="EMBL" id="CP097332">
    <property type="protein sequence ID" value="UQX87323.1"/>
    <property type="molecule type" value="Genomic_DNA"/>
</dbReference>
<dbReference type="Proteomes" id="UP001056336">
    <property type="component" value="Chromosome"/>
</dbReference>
<keyword evidence="6" id="KW-1185">Reference proteome</keyword>
<evidence type="ECO:0000259" key="3">
    <source>
        <dbReference type="PROSITE" id="PS50883"/>
    </source>
</evidence>
<dbReference type="SMART" id="SM00267">
    <property type="entry name" value="GGDEF"/>
    <property type="match status" value="1"/>
</dbReference>
<dbReference type="PROSITE" id="PS50883">
    <property type="entry name" value="EAL"/>
    <property type="match status" value="1"/>
</dbReference>
<dbReference type="InterPro" id="IPR035965">
    <property type="entry name" value="PAS-like_dom_sf"/>
</dbReference>
<evidence type="ECO:0000313" key="5">
    <source>
        <dbReference type="EMBL" id="UQX87323.1"/>
    </source>
</evidence>
<dbReference type="Gene3D" id="3.30.450.40">
    <property type="match status" value="1"/>
</dbReference>
<dbReference type="InterPro" id="IPR029016">
    <property type="entry name" value="GAF-like_dom_sf"/>
</dbReference>
<feature type="domain" description="PAC" evidence="2">
    <location>
        <begin position="273"/>
        <end position="325"/>
    </location>
</feature>
<dbReference type="SUPFAM" id="SSF55785">
    <property type="entry name" value="PYP-like sensor domain (PAS domain)"/>
    <property type="match status" value="1"/>
</dbReference>
<dbReference type="InterPro" id="IPR000700">
    <property type="entry name" value="PAS-assoc_C"/>
</dbReference>
<dbReference type="Gene3D" id="3.30.450.20">
    <property type="entry name" value="PAS domain"/>
    <property type="match status" value="1"/>
</dbReference>
<name>A0ABY4QV66_9ACTN</name>
<dbReference type="PROSITE" id="PS50113">
    <property type="entry name" value="PAC"/>
    <property type="match status" value="1"/>
</dbReference>
<dbReference type="CDD" id="cd01948">
    <property type="entry name" value="EAL"/>
    <property type="match status" value="1"/>
</dbReference>
<feature type="domain" description="PAS" evidence="1">
    <location>
        <begin position="199"/>
        <end position="269"/>
    </location>
</feature>
<dbReference type="PROSITE" id="PS50887">
    <property type="entry name" value="GGDEF"/>
    <property type="match status" value="1"/>
</dbReference>
<reference evidence="5" key="2">
    <citation type="submission" date="2022-05" db="EMBL/GenBank/DDBJ databases">
        <authorList>
            <person name="Kim J.-S."/>
            <person name="Lee K."/>
            <person name="Suh M."/>
            <person name="Eom M."/>
            <person name="Kim J.-S."/>
            <person name="Kim D.-S."/>
            <person name="Ko S.-H."/>
            <person name="Shin Y."/>
            <person name="Lee J.-S."/>
        </authorList>
    </citation>
    <scope>NUCLEOTIDE SEQUENCE</scope>
    <source>
        <strain evidence="5">N237</strain>
    </source>
</reference>
<proteinExistence type="predicted"/>
<dbReference type="PANTHER" id="PTHR44757:SF2">
    <property type="entry name" value="BIOFILM ARCHITECTURE MAINTENANCE PROTEIN MBAA"/>
    <property type="match status" value="1"/>
</dbReference>
<dbReference type="InterPro" id="IPR001610">
    <property type="entry name" value="PAC"/>
</dbReference>
<dbReference type="CDD" id="cd01949">
    <property type="entry name" value="GGDEF"/>
    <property type="match status" value="1"/>
</dbReference>
<dbReference type="InterPro" id="IPR003018">
    <property type="entry name" value="GAF"/>
</dbReference>
<dbReference type="Gene3D" id="3.20.20.450">
    <property type="entry name" value="EAL domain"/>
    <property type="match status" value="1"/>
</dbReference>
<dbReference type="PANTHER" id="PTHR44757">
    <property type="entry name" value="DIGUANYLATE CYCLASE DGCP"/>
    <property type="match status" value="1"/>
</dbReference>
<evidence type="ECO:0000313" key="6">
    <source>
        <dbReference type="Proteomes" id="UP001056336"/>
    </source>
</evidence>
<dbReference type="PROSITE" id="PS50112">
    <property type="entry name" value="PAS"/>
    <property type="match status" value="1"/>
</dbReference>
<dbReference type="InterPro" id="IPR052155">
    <property type="entry name" value="Biofilm_reg_signaling"/>
</dbReference>
<feature type="domain" description="GGDEF" evidence="4">
    <location>
        <begin position="353"/>
        <end position="486"/>
    </location>
</feature>
<dbReference type="InterPro" id="IPR035919">
    <property type="entry name" value="EAL_sf"/>
</dbReference>